<evidence type="ECO:0000313" key="4">
    <source>
        <dbReference type="Proteomes" id="UP001565368"/>
    </source>
</evidence>
<dbReference type="Proteomes" id="UP001565368">
    <property type="component" value="Unassembled WGS sequence"/>
</dbReference>
<name>A0ABR3PS30_9TREE</name>
<evidence type="ECO:0000256" key="1">
    <source>
        <dbReference type="SAM" id="MobiDB-lite"/>
    </source>
</evidence>
<feature type="transmembrane region" description="Helical" evidence="2">
    <location>
        <begin position="106"/>
        <end position="134"/>
    </location>
</feature>
<feature type="region of interest" description="Disordered" evidence="1">
    <location>
        <begin position="320"/>
        <end position="342"/>
    </location>
</feature>
<proteinExistence type="predicted"/>
<dbReference type="GeneID" id="95989802"/>
<feature type="compositionally biased region" description="Low complexity" evidence="1">
    <location>
        <begin position="322"/>
        <end position="332"/>
    </location>
</feature>
<reference evidence="3 4" key="1">
    <citation type="submission" date="2023-08" db="EMBL/GenBank/DDBJ databases">
        <title>Annotated Genome Sequence of Vanrija albida AlHP1.</title>
        <authorList>
            <person name="Herzog R."/>
        </authorList>
    </citation>
    <scope>NUCLEOTIDE SEQUENCE [LARGE SCALE GENOMIC DNA]</scope>
    <source>
        <strain evidence="3 4">AlHP1</strain>
    </source>
</reference>
<keyword evidence="4" id="KW-1185">Reference proteome</keyword>
<accession>A0ABR3PS30</accession>
<dbReference type="RefSeq" id="XP_069205080.1">
    <property type="nucleotide sequence ID" value="XM_069357143.1"/>
</dbReference>
<keyword evidence="2" id="KW-0472">Membrane</keyword>
<comment type="caution">
    <text evidence="3">The sequence shown here is derived from an EMBL/GenBank/DDBJ whole genome shotgun (WGS) entry which is preliminary data.</text>
</comment>
<keyword evidence="2" id="KW-1133">Transmembrane helix</keyword>
<sequence length="342" mass="35586">MRSSLPSLRTLSSLLADVVTGVLLGTVASFTPVHTLRATWVAMRGIELLLLAFLVFKVWWLNDCTLLAVDSPVRKPDTSHTLLDDYVVGSVRDYDFGQLDHLHRVWIAHFLVGVGAHLGAGLVLLPLLASFFLFKHVATHAVVRAHLLAGGAAPRPFPRGAVPPNPRNPAPWFSALGVFESAPADAPPSGLAGFAPSHADGVDQAAMLALALEQVRAELAALGQRAAAAHTDAEGGGYVGSALADAERALAATAHALASGAGHAAPAARLAHALEVARAATAPAPGWLPLLGSRRQPRPELYLACVRRLAAAEYGGDEKTPLRAALRAPAPASGEDKATQAA</sequence>
<evidence type="ECO:0000313" key="3">
    <source>
        <dbReference type="EMBL" id="KAL1405136.1"/>
    </source>
</evidence>
<organism evidence="3 4">
    <name type="scientific">Vanrija albida</name>
    <dbReference type="NCBI Taxonomy" id="181172"/>
    <lineage>
        <taxon>Eukaryota</taxon>
        <taxon>Fungi</taxon>
        <taxon>Dikarya</taxon>
        <taxon>Basidiomycota</taxon>
        <taxon>Agaricomycotina</taxon>
        <taxon>Tremellomycetes</taxon>
        <taxon>Trichosporonales</taxon>
        <taxon>Trichosporonaceae</taxon>
        <taxon>Vanrija</taxon>
    </lineage>
</organism>
<keyword evidence="2" id="KW-0812">Transmembrane</keyword>
<evidence type="ECO:0000256" key="2">
    <source>
        <dbReference type="SAM" id="Phobius"/>
    </source>
</evidence>
<dbReference type="EMBL" id="JBBXJM010000007">
    <property type="protein sequence ID" value="KAL1405136.1"/>
    <property type="molecule type" value="Genomic_DNA"/>
</dbReference>
<feature type="transmembrane region" description="Helical" evidence="2">
    <location>
        <begin position="45"/>
        <end position="62"/>
    </location>
</feature>
<gene>
    <name evidence="3" type="ORF">Q8F55_008759</name>
</gene>
<evidence type="ECO:0008006" key="5">
    <source>
        <dbReference type="Google" id="ProtNLM"/>
    </source>
</evidence>
<protein>
    <recommendedName>
        <fullName evidence="5">RDD domain-containing protein</fullName>
    </recommendedName>
</protein>
<feature type="transmembrane region" description="Helical" evidence="2">
    <location>
        <begin position="12"/>
        <end position="33"/>
    </location>
</feature>